<comment type="caution">
    <text evidence="10">The sequence shown here is derived from an EMBL/GenBank/DDBJ whole genome shotgun (WGS) entry which is preliminary data.</text>
</comment>
<dbReference type="PROSITE" id="PS51755">
    <property type="entry name" value="OMPR_PHOB"/>
    <property type="match status" value="1"/>
</dbReference>
<name>A0A329M8X3_9BACL</name>
<dbReference type="SUPFAM" id="SSF52172">
    <property type="entry name" value="CheY-like"/>
    <property type="match status" value="1"/>
</dbReference>
<dbReference type="SUPFAM" id="SSF46894">
    <property type="entry name" value="C-terminal effector domain of the bipartite response regulators"/>
    <property type="match status" value="1"/>
</dbReference>
<dbReference type="GO" id="GO:0005829">
    <property type="term" value="C:cytosol"/>
    <property type="evidence" value="ECO:0007669"/>
    <property type="project" value="TreeGrafter"/>
</dbReference>
<sequence>MNENILVVDDEQETRWLLEQELSHDGYAVASAATGREGLEKALEGEWDLILLDVILPELSGMEVLRRLRAAGKRMPVIMVSGRSATPDKVAALDQGANDYITKPFAIEELLARIRACLRYAKVSLPETSSRPAHLLHIDKLEVDTKARTVVRSGQPIDLTPKEFDLLVYMLERTGEVLRREELIQQVWGYDFVGDTNITDVYIGYLRKKIDQSFRPPLIHTVRGVGYCLRIESEDGDEDDLDS</sequence>
<dbReference type="OrthoDB" id="9790442at2"/>
<dbReference type="Gene3D" id="6.10.250.690">
    <property type="match status" value="1"/>
</dbReference>
<dbReference type="FunFam" id="3.40.50.2300:FF:000001">
    <property type="entry name" value="DNA-binding response regulator PhoB"/>
    <property type="match status" value="1"/>
</dbReference>
<keyword evidence="2" id="KW-0902">Two-component regulatory system</keyword>
<evidence type="ECO:0000256" key="6">
    <source>
        <dbReference type="PROSITE-ProRule" id="PRU00169"/>
    </source>
</evidence>
<dbReference type="GO" id="GO:0006355">
    <property type="term" value="P:regulation of DNA-templated transcription"/>
    <property type="evidence" value="ECO:0007669"/>
    <property type="project" value="InterPro"/>
</dbReference>
<dbReference type="InterPro" id="IPR036388">
    <property type="entry name" value="WH-like_DNA-bd_sf"/>
</dbReference>
<evidence type="ECO:0000259" key="8">
    <source>
        <dbReference type="PROSITE" id="PS50110"/>
    </source>
</evidence>
<dbReference type="InterPro" id="IPR001867">
    <property type="entry name" value="OmpR/PhoB-type_DNA-bd"/>
</dbReference>
<dbReference type="InterPro" id="IPR016032">
    <property type="entry name" value="Sig_transdc_resp-reg_C-effctor"/>
</dbReference>
<keyword evidence="4 7" id="KW-0238">DNA-binding</keyword>
<evidence type="ECO:0000313" key="11">
    <source>
        <dbReference type="Proteomes" id="UP000250369"/>
    </source>
</evidence>
<evidence type="ECO:0000256" key="2">
    <source>
        <dbReference type="ARBA" id="ARBA00023012"/>
    </source>
</evidence>
<dbReference type="InterPro" id="IPR011006">
    <property type="entry name" value="CheY-like_superfamily"/>
</dbReference>
<evidence type="ECO:0000256" key="7">
    <source>
        <dbReference type="PROSITE-ProRule" id="PRU01091"/>
    </source>
</evidence>
<evidence type="ECO:0000256" key="4">
    <source>
        <dbReference type="ARBA" id="ARBA00023125"/>
    </source>
</evidence>
<dbReference type="Proteomes" id="UP000250369">
    <property type="component" value="Unassembled WGS sequence"/>
</dbReference>
<evidence type="ECO:0000256" key="5">
    <source>
        <dbReference type="ARBA" id="ARBA00023163"/>
    </source>
</evidence>
<keyword evidence="1 6" id="KW-0597">Phosphoprotein</keyword>
<dbReference type="GO" id="GO:0000976">
    <property type="term" value="F:transcription cis-regulatory region binding"/>
    <property type="evidence" value="ECO:0007669"/>
    <property type="project" value="TreeGrafter"/>
</dbReference>
<dbReference type="FunFam" id="1.10.10.10:FF:000005">
    <property type="entry name" value="Two-component system response regulator"/>
    <property type="match status" value="1"/>
</dbReference>
<proteinExistence type="predicted"/>
<evidence type="ECO:0000256" key="1">
    <source>
        <dbReference type="ARBA" id="ARBA00022553"/>
    </source>
</evidence>
<evidence type="ECO:0000259" key="9">
    <source>
        <dbReference type="PROSITE" id="PS51755"/>
    </source>
</evidence>
<keyword evidence="3" id="KW-0805">Transcription regulation</keyword>
<dbReference type="Gene3D" id="1.10.10.10">
    <property type="entry name" value="Winged helix-like DNA-binding domain superfamily/Winged helix DNA-binding domain"/>
    <property type="match status" value="1"/>
</dbReference>
<dbReference type="SMART" id="SM00862">
    <property type="entry name" value="Trans_reg_C"/>
    <property type="match status" value="1"/>
</dbReference>
<dbReference type="InterPro" id="IPR001789">
    <property type="entry name" value="Sig_transdc_resp-reg_receiver"/>
</dbReference>
<feature type="modified residue" description="4-aspartylphosphate" evidence="6">
    <location>
        <position position="53"/>
    </location>
</feature>
<dbReference type="InterPro" id="IPR039420">
    <property type="entry name" value="WalR-like"/>
</dbReference>
<feature type="DNA-binding region" description="OmpR/PhoB-type" evidence="7">
    <location>
        <begin position="133"/>
        <end position="231"/>
    </location>
</feature>
<accession>A0A329M8X3</accession>
<dbReference type="GO" id="GO:0000156">
    <property type="term" value="F:phosphorelay response regulator activity"/>
    <property type="evidence" value="ECO:0007669"/>
    <property type="project" value="TreeGrafter"/>
</dbReference>
<reference evidence="10 11" key="1">
    <citation type="journal article" date="2009" name="Int. J. Syst. Evol. Microbiol.">
        <title>Paenibacillus contaminans sp. nov., isolated from a contaminated laboratory plate.</title>
        <authorList>
            <person name="Chou J.H."/>
            <person name="Lee J.H."/>
            <person name="Lin M.C."/>
            <person name="Chang P.S."/>
            <person name="Arun A.B."/>
            <person name="Young C.C."/>
            <person name="Chen W.M."/>
        </authorList>
    </citation>
    <scope>NUCLEOTIDE SEQUENCE [LARGE SCALE GENOMIC DNA]</scope>
    <source>
        <strain evidence="10 11">CKOBP-6</strain>
    </source>
</reference>
<feature type="domain" description="Response regulatory" evidence="8">
    <location>
        <begin position="4"/>
        <end position="118"/>
    </location>
</feature>
<evidence type="ECO:0000256" key="3">
    <source>
        <dbReference type="ARBA" id="ARBA00023015"/>
    </source>
</evidence>
<dbReference type="RefSeq" id="WP_113034506.1">
    <property type="nucleotide sequence ID" value="NZ_QMFB01000021.1"/>
</dbReference>
<dbReference type="Pfam" id="PF00072">
    <property type="entry name" value="Response_reg"/>
    <property type="match status" value="1"/>
</dbReference>
<dbReference type="PANTHER" id="PTHR48111:SF22">
    <property type="entry name" value="REGULATOR OF RPOS"/>
    <property type="match status" value="1"/>
</dbReference>
<dbReference type="PROSITE" id="PS50110">
    <property type="entry name" value="RESPONSE_REGULATORY"/>
    <property type="match status" value="1"/>
</dbReference>
<feature type="domain" description="OmpR/PhoB-type" evidence="9">
    <location>
        <begin position="133"/>
        <end position="231"/>
    </location>
</feature>
<dbReference type="AlphaFoldDB" id="A0A329M8X3"/>
<dbReference type="PANTHER" id="PTHR48111">
    <property type="entry name" value="REGULATOR OF RPOS"/>
    <property type="match status" value="1"/>
</dbReference>
<keyword evidence="11" id="KW-1185">Reference proteome</keyword>
<dbReference type="SMART" id="SM00448">
    <property type="entry name" value="REC"/>
    <property type="match status" value="1"/>
</dbReference>
<gene>
    <name evidence="10" type="ORF">DQG23_28855</name>
</gene>
<dbReference type="GO" id="GO:0032993">
    <property type="term" value="C:protein-DNA complex"/>
    <property type="evidence" value="ECO:0007669"/>
    <property type="project" value="TreeGrafter"/>
</dbReference>
<dbReference type="CDD" id="cd00383">
    <property type="entry name" value="trans_reg_C"/>
    <property type="match status" value="1"/>
</dbReference>
<dbReference type="EMBL" id="QMFB01000021">
    <property type="protein sequence ID" value="RAV16425.1"/>
    <property type="molecule type" value="Genomic_DNA"/>
</dbReference>
<dbReference type="Pfam" id="PF00486">
    <property type="entry name" value="Trans_reg_C"/>
    <property type="match status" value="1"/>
</dbReference>
<evidence type="ECO:0000313" key="10">
    <source>
        <dbReference type="EMBL" id="RAV16425.1"/>
    </source>
</evidence>
<organism evidence="10 11">
    <name type="scientific">Paenibacillus contaminans</name>
    <dbReference type="NCBI Taxonomy" id="450362"/>
    <lineage>
        <taxon>Bacteria</taxon>
        <taxon>Bacillati</taxon>
        <taxon>Bacillota</taxon>
        <taxon>Bacilli</taxon>
        <taxon>Bacillales</taxon>
        <taxon>Paenibacillaceae</taxon>
        <taxon>Paenibacillus</taxon>
    </lineage>
</organism>
<dbReference type="Gene3D" id="3.40.50.2300">
    <property type="match status" value="1"/>
</dbReference>
<protein>
    <submittedName>
        <fullName evidence="10">DNA-binding response regulator</fullName>
    </submittedName>
</protein>
<keyword evidence="5" id="KW-0804">Transcription</keyword>